<dbReference type="InterPro" id="IPR036047">
    <property type="entry name" value="F-box-like_dom_sf"/>
</dbReference>
<evidence type="ECO:0000256" key="1">
    <source>
        <dbReference type="SAM" id="MobiDB-lite"/>
    </source>
</evidence>
<feature type="compositionally biased region" description="Basic residues" evidence="1">
    <location>
        <begin position="186"/>
        <end position="197"/>
    </location>
</feature>
<dbReference type="OrthoDB" id="10052741at2759"/>
<dbReference type="GeneID" id="109484005"/>
<feature type="compositionally biased region" description="Polar residues" evidence="1">
    <location>
        <begin position="12"/>
        <end position="21"/>
    </location>
</feature>
<name>A0A6P5A937_BRABE</name>
<dbReference type="Proteomes" id="UP000515135">
    <property type="component" value="Unplaced"/>
</dbReference>
<reference evidence="3" key="1">
    <citation type="submission" date="2025-08" db="UniProtKB">
        <authorList>
            <consortium name="RefSeq"/>
        </authorList>
    </citation>
    <scope>IDENTIFICATION</scope>
    <source>
        <tissue evidence="3">Gonad</tissue>
    </source>
</reference>
<organism evidence="2 3">
    <name type="scientific">Branchiostoma belcheri</name>
    <name type="common">Amphioxus</name>
    <dbReference type="NCBI Taxonomy" id="7741"/>
    <lineage>
        <taxon>Eukaryota</taxon>
        <taxon>Metazoa</taxon>
        <taxon>Chordata</taxon>
        <taxon>Cephalochordata</taxon>
        <taxon>Leptocardii</taxon>
        <taxon>Amphioxiformes</taxon>
        <taxon>Branchiostomatidae</taxon>
        <taxon>Branchiostoma</taxon>
    </lineage>
</organism>
<dbReference type="AlphaFoldDB" id="A0A6P5A937"/>
<feature type="region of interest" description="Disordered" evidence="1">
    <location>
        <begin position="177"/>
        <end position="201"/>
    </location>
</feature>
<sequence>MEQTLDSEDQPVPSSSTSAMVSPTDLRPHGTLLLHTPKTLQSTQAAQNQPLKQYFQSDLYHHFSCRAREVIERVDAERRKRRDEELRLPVFRPTKFVKPPVWTPDFPPGSRTRKPLVSPNSSPPLVRRPLEQATSPAELSMEKVQALVAKPFNTICKGVHGYDDEFPILMTKPDNNSQAAEAQKVGKSRPKRYKKKWKDGVNSGQRAQDEKLCKEIEELLKKTECPQPLEAVEYFKLLPARALAQIFLRLDARSLGAFRCTCQDFK</sequence>
<accession>A0A6P5A937</accession>
<evidence type="ECO:0000313" key="3">
    <source>
        <dbReference type="RefSeq" id="XP_019642719.1"/>
    </source>
</evidence>
<feature type="region of interest" description="Disordered" evidence="1">
    <location>
        <begin position="1"/>
        <end position="31"/>
    </location>
</feature>
<dbReference type="KEGG" id="bbel:109484005"/>
<gene>
    <name evidence="3" type="primary">LOC109484005</name>
</gene>
<keyword evidence="2" id="KW-1185">Reference proteome</keyword>
<dbReference type="RefSeq" id="XP_019642719.1">
    <property type="nucleotide sequence ID" value="XM_019787160.1"/>
</dbReference>
<feature type="compositionally biased region" description="Low complexity" evidence="1">
    <location>
        <begin position="115"/>
        <end position="127"/>
    </location>
</feature>
<dbReference type="SUPFAM" id="SSF81383">
    <property type="entry name" value="F-box domain"/>
    <property type="match status" value="1"/>
</dbReference>
<protein>
    <submittedName>
        <fullName evidence="3">Uncharacterized protein LOC109484005</fullName>
    </submittedName>
</protein>
<feature type="region of interest" description="Disordered" evidence="1">
    <location>
        <begin position="101"/>
        <end position="128"/>
    </location>
</feature>
<evidence type="ECO:0000313" key="2">
    <source>
        <dbReference type="Proteomes" id="UP000515135"/>
    </source>
</evidence>
<proteinExistence type="predicted"/>